<dbReference type="InterPro" id="IPR025591">
    <property type="entry name" value="RloB"/>
</dbReference>
<comment type="caution">
    <text evidence="2">The sequence shown here is derived from an EMBL/GenBank/DDBJ whole genome shotgun (WGS) entry which is preliminary data.</text>
</comment>
<accession>A0ABP8WA13</accession>
<evidence type="ECO:0000313" key="2">
    <source>
        <dbReference type="EMBL" id="GAA4685092.1"/>
    </source>
</evidence>
<reference evidence="3" key="1">
    <citation type="journal article" date="2019" name="Int. J. Syst. Evol. Microbiol.">
        <title>The Global Catalogue of Microorganisms (GCM) 10K type strain sequencing project: providing services to taxonomists for standard genome sequencing and annotation.</title>
        <authorList>
            <consortium name="The Broad Institute Genomics Platform"/>
            <consortium name="The Broad Institute Genome Sequencing Center for Infectious Disease"/>
            <person name="Wu L."/>
            <person name="Ma J."/>
        </authorList>
    </citation>
    <scope>NUCLEOTIDE SEQUENCE [LARGE SCALE GENOMIC DNA]</scope>
    <source>
        <strain evidence="3">JCM 18956</strain>
    </source>
</reference>
<dbReference type="RefSeq" id="WP_345377151.1">
    <property type="nucleotide sequence ID" value="NZ_BAABLM010000010.1"/>
</dbReference>
<dbReference type="EMBL" id="BAABLM010000010">
    <property type="protein sequence ID" value="GAA4685092.1"/>
    <property type="molecule type" value="Genomic_DNA"/>
</dbReference>
<gene>
    <name evidence="2" type="ORF">GCM10025780_34290</name>
</gene>
<name>A0ABP8WA13_9MICO</name>
<keyword evidence="3" id="KW-1185">Reference proteome</keyword>
<evidence type="ECO:0000313" key="3">
    <source>
        <dbReference type="Proteomes" id="UP001501295"/>
    </source>
</evidence>
<evidence type="ECO:0008006" key="4">
    <source>
        <dbReference type="Google" id="ProtNLM"/>
    </source>
</evidence>
<evidence type="ECO:0000256" key="1">
    <source>
        <dbReference type="SAM" id="MobiDB-lite"/>
    </source>
</evidence>
<protein>
    <recommendedName>
        <fullName evidence="4">RloB-like protein</fullName>
    </recommendedName>
</protein>
<dbReference type="Proteomes" id="UP001501295">
    <property type="component" value="Unassembled WGS sequence"/>
</dbReference>
<organism evidence="2 3">
    <name type="scientific">Frondihabitans cladoniiphilus</name>
    <dbReference type="NCBI Taxonomy" id="715785"/>
    <lineage>
        <taxon>Bacteria</taxon>
        <taxon>Bacillati</taxon>
        <taxon>Actinomycetota</taxon>
        <taxon>Actinomycetes</taxon>
        <taxon>Micrococcales</taxon>
        <taxon>Microbacteriaceae</taxon>
        <taxon>Frondihabitans</taxon>
    </lineage>
</organism>
<proteinExistence type="predicted"/>
<sequence length="210" mass="23365">MAGKAKGAGSRGDSSYGRSGRQKRQTYRRILVASEGEITERQYVERLSQILRTKGVNVSVTPVHGASDPVSVVEKCMEEREREKRSRREPFDHCVCLVDVDTHAHLEDAIDLASANGIQLIITNLKFEVWLLWHVSDSLGERTSKELDALTKTHSLFHKDKHLAVDFPFDGVDRATKNAYSADPNLAANRKGPDPSSAMPVLVQLMRGTL</sequence>
<dbReference type="Pfam" id="PF13707">
    <property type="entry name" value="RloB"/>
    <property type="match status" value="1"/>
</dbReference>
<feature type="region of interest" description="Disordered" evidence="1">
    <location>
        <begin position="1"/>
        <end position="24"/>
    </location>
</feature>